<protein>
    <submittedName>
        <fullName evidence="1">Retropepsin-like domain-containing protein</fullName>
    </submittedName>
</protein>
<evidence type="ECO:0000313" key="1">
    <source>
        <dbReference type="EMBL" id="QKG70699.1"/>
    </source>
</evidence>
<dbReference type="RefSeq" id="WP_173212953.1">
    <property type="nucleotide sequence ID" value="NZ_CP053921.1"/>
</dbReference>
<accession>A0A7D3XHR2</accession>
<dbReference type="Proteomes" id="UP000504693">
    <property type="component" value="Chromosome"/>
</dbReference>
<reference evidence="1 2" key="1">
    <citation type="submission" date="2020-05" db="EMBL/GenBank/DDBJ databases">
        <title>Erythrobacter mangrovi sp. nov., isolated from rhizosphere soil of mangrove plant (Kandelia candel).</title>
        <authorList>
            <person name="Ye Y.H."/>
        </authorList>
    </citation>
    <scope>NUCLEOTIDE SEQUENCE [LARGE SCALE GENOMIC DNA]</scope>
    <source>
        <strain evidence="1 2">EB310</strain>
    </source>
</reference>
<sequence>MELAKVQTGHELIEVTINGRPGLFVLDSGASGTVIHAASLHKYFDDVGDVASIRNGFGAGGEVQISRHAIDSFEIDGVPYPLATIASIDLRHVVTGLETRAGVTVDGVVGQDLLTSFKGIIDVSMSKLYLEPKKPDNPPAPSTQT</sequence>
<name>A0A7D3XHR2_9SPHN</name>
<dbReference type="InterPro" id="IPR021109">
    <property type="entry name" value="Peptidase_aspartic_dom_sf"/>
</dbReference>
<dbReference type="InterPro" id="IPR034122">
    <property type="entry name" value="Retropepsin-like_bacterial"/>
</dbReference>
<dbReference type="KEGG" id="emv:HQR01_04565"/>
<dbReference type="Gene3D" id="2.40.70.10">
    <property type="entry name" value="Acid Proteases"/>
    <property type="match status" value="1"/>
</dbReference>
<dbReference type="AlphaFoldDB" id="A0A7D3XHR2"/>
<dbReference type="EMBL" id="CP053921">
    <property type="protein sequence ID" value="QKG70699.1"/>
    <property type="molecule type" value="Genomic_DNA"/>
</dbReference>
<proteinExistence type="predicted"/>
<dbReference type="CDD" id="cd05483">
    <property type="entry name" value="retropepsin_like_bacteria"/>
    <property type="match status" value="1"/>
</dbReference>
<keyword evidence="2" id="KW-1185">Reference proteome</keyword>
<dbReference type="SUPFAM" id="SSF50630">
    <property type="entry name" value="Acid proteases"/>
    <property type="match status" value="1"/>
</dbReference>
<gene>
    <name evidence="1" type="ORF">HQR01_04565</name>
</gene>
<evidence type="ECO:0000313" key="2">
    <source>
        <dbReference type="Proteomes" id="UP000504693"/>
    </source>
</evidence>
<dbReference type="Pfam" id="PF13650">
    <property type="entry name" value="Asp_protease_2"/>
    <property type="match status" value="1"/>
</dbReference>
<organism evidence="1 2">
    <name type="scientific">Erythrobacter mangrovi</name>
    <dbReference type="NCBI Taxonomy" id="2739433"/>
    <lineage>
        <taxon>Bacteria</taxon>
        <taxon>Pseudomonadati</taxon>
        <taxon>Pseudomonadota</taxon>
        <taxon>Alphaproteobacteria</taxon>
        <taxon>Sphingomonadales</taxon>
        <taxon>Erythrobacteraceae</taxon>
        <taxon>Erythrobacter/Porphyrobacter group</taxon>
        <taxon>Erythrobacter</taxon>
    </lineage>
</organism>